<protein>
    <submittedName>
        <fullName evidence="1">N4-gp56 family major capsid protein</fullName>
    </submittedName>
</protein>
<evidence type="ECO:0000313" key="2">
    <source>
        <dbReference type="Proteomes" id="UP001529180"/>
    </source>
</evidence>
<dbReference type="Proteomes" id="UP001529180">
    <property type="component" value="Unassembled WGS sequence"/>
</dbReference>
<gene>
    <name evidence="1" type="ORF">P7680_19290</name>
</gene>
<dbReference type="Pfam" id="PF13252">
    <property type="entry name" value="Phage_capsid_3"/>
    <property type="match status" value="1"/>
</dbReference>
<dbReference type="EMBL" id="JARSBO010000010">
    <property type="protein sequence ID" value="MDG4721159.1"/>
    <property type="molecule type" value="Genomic_DNA"/>
</dbReference>
<sequence>MSVTDFGALTSTQATVWAVKTWQQGRDQSFWFQTKLIGENDNSPVQRITEMTPTDGGDKCIMQLVADLIGDGVVGDNDLEGKEESLVNDDFELQIDQLRNATKSKGRMAQQRVVIKFREQAKGKLAFWLGDKMDELAFLTIAGRSYTLKTDGSTRSNSQLSQLSFAAQVSAPSNDRVMYAGGVSAVGSLTATDKMSWDLVTEACAKGKRSKIRPIRMGGKDYYILVMSTEQFRDLKMDPDYRSVVQNGGSRGPKNPMFTGEAAVVDGVFIYEHNKVCNTLGMASGSKWGAGGAIDGAQAQLIGAQALGLATIDKVFWNESDNTDYGNKRGVSVGRMFGVVKPVLKTSEDDTKQDFGTITIYTAAASQAA</sequence>
<name>A0ABT6GGP4_9PROT</name>
<dbReference type="InterPro" id="IPR025267">
    <property type="entry name" value="ORF017-like"/>
</dbReference>
<dbReference type="NCBIfam" id="TIGR04387">
    <property type="entry name" value="capsid_maj_N4"/>
    <property type="match status" value="1"/>
</dbReference>
<organism evidence="1 2">
    <name type="scientific">Thalassospira aquimaris</name>
    <dbReference type="NCBI Taxonomy" id="3037796"/>
    <lineage>
        <taxon>Bacteria</taxon>
        <taxon>Pseudomonadati</taxon>
        <taxon>Pseudomonadota</taxon>
        <taxon>Alphaproteobacteria</taxon>
        <taxon>Rhodospirillales</taxon>
        <taxon>Thalassospiraceae</taxon>
        <taxon>Thalassospira</taxon>
    </lineage>
</organism>
<reference evidence="1 2" key="1">
    <citation type="submission" date="2023-03" db="EMBL/GenBank/DDBJ databases">
        <title>Strain FZY0004 represents a novel species in the genus Thalassospira isolated from seawater.</title>
        <authorList>
            <person name="Fu Z.-Y."/>
        </authorList>
    </citation>
    <scope>NUCLEOTIDE SEQUENCE [LARGE SCALE GENOMIC DNA]</scope>
    <source>
        <strain evidence="1 2">FZY0004</strain>
    </source>
</reference>
<proteinExistence type="predicted"/>
<dbReference type="RefSeq" id="WP_278006961.1">
    <property type="nucleotide sequence ID" value="NZ_JARSBO010000010.1"/>
</dbReference>
<evidence type="ECO:0000313" key="1">
    <source>
        <dbReference type="EMBL" id="MDG4721159.1"/>
    </source>
</evidence>
<comment type="caution">
    <text evidence="1">The sequence shown here is derived from an EMBL/GenBank/DDBJ whole genome shotgun (WGS) entry which is preliminary data.</text>
</comment>
<accession>A0ABT6GGP4</accession>
<keyword evidence="2" id="KW-1185">Reference proteome</keyword>